<dbReference type="InterPro" id="IPR002168">
    <property type="entry name" value="Lipase_GDXG_HIS_AS"/>
</dbReference>
<dbReference type="SUPFAM" id="SSF53474">
    <property type="entry name" value="alpha/beta-Hydrolases"/>
    <property type="match status" value="1"/>
</dbReference>
<sequence>MREYELSEVEFLQAQEEVIDVHGAKVLVKKSPKESRPGCLDPHELEIMKSHWVAREETDEEKEKKAAMTPAENLQMMRDNMGFPNHNLCMEEIHTRFETIQVGGNEVGLWRYYTRKSQRKPGKPCFVFLHGGGWVGGTPYTVENPCRLLAELADAVVFNVDYSLAPEKKFPNGFDDCFGAVQHIYEHAEEYGIDRNKIAVGGDSAGGNLTAAIALKDRDLGTHMVALQVLIYPCVTFLYTGNPGYRFDINEYEMCEEQKDIVDQLISIGRPASEDDNRVQMEGMYLTNREAAYHPYVSPLLALSHKGVARALCVSAEFDGLRLQTEHYGKVLAEDGVPVKTIRYCGVAHAFIDKLGFVPQAEDLCIEIAKAMKEM</sequence>
<comment type="similarity">
    <text evidence="1">Belongs to the 'GDXG' lipolytic enzyme family.</text>
</comment>
<dbReference type="GO" id="GO:0016787">
    <property type="term" value="F:hydrolase activity"/>
    <property type="evidence" value="ECO:0007669"/>
    <property type="project" value="UniProtKB-KW"/>
</dbReference>
<dbReference type="Gene3D" id="3.40.50.1820">
    <property type="entry name" value="alpha/beta hydrolase"/>
    <property type="match status" value="1"/>
</dbReference>
<reference evidence="4 5" key="1">
    <citation type="submission" date="2022-06" db="EMBL/GenBank/DDBJ databases">
        <title>Isolation of gut microbiota from human fecal samples.</title>
        <authorList>
            <person name="Pamer E.G."/>
            <person name="Barat B."/>
            <person name="Waligurski E."/>
            <person name="Medina S."/>
            <person name="Paddock L."/>
            <person name="Mostad J."/>
        </authorList>
    </citation>
    <scope>NUCLEOTIDE SEQUENCE [LARGE SCALE GENOMIC DNA]</scope>
    <source>
        <strain evidence="4 5">DFI.9.73</strain>
    </source>
</reference>
<dbReference type="Pfam" id="PF07859">
    <property type="entry name" value="Abhydrolase_3"/>
    <property type="match status" value="1"/>
</dbReference>
<dbReference type="RefSeq" id="WP_066863713.1">
    <property type="nucleotide sequence ID" value="NZ_CABKVV010000013.1"/>
</dbReference>
<dbReference type="InterPro" id="IPR013094">
    <property type="entry name" value="AB_hydrolase_3"/>
</dbReference>
<gene>
    <name evidence="4" type="ORF">NE695_00280</name>
</gene>
<proteinExistence type="inferred from homology"/>
<organism evidence="4 5">
    <name type="scientific">Neglectibacter timonensis</name>
    <dbReference type="NCBI Taxonomy" id="1776382"/>
    <lineage>
        <taxon>Bacteria</taxon>
        <taxon>Bacillati</taxon>
        <taxon>Bacillota</taxon>
        <taxon>Clostridia</taxon>
        <taxon>Eubacteriales</taxon>
        <taxon>Oscillospiraceae</taxon>
        <taxon>Neglectibacter</taxon>
    </lineage>
</organism>
<accession>A0ABT1RUJ6</accession>
<dbReference type="Proteomes" id="UP001524473">
    <property type="component" value="Unassembled WGS sequence"/>
</dbReference>
<evidence type="ECO:0000256" key="1">
    <source>
        <dbReference type="ARBA" id="ARBA00010515"/>
    </source>
</evidence>
<dbReference type="PANTHER" id="PTHR48081">
    <property type="entry name" value="AB HYDROLASE SUPERFAMILY PROTEIN C4A8.06C"/>
    <property type="match status" value="1"/>
</dbReference>
<dbReference type="EMBL" id="JANFZH010000001">
    <property type="protein sequence ID" value="MCQ4838347.1"/>
    <property type="molecule type" value="Genomic_DNA"/>
</dbReference>
<dbReference type="InterPro" id="IPR050300">
    <property type="entry name" value="GDXG_lipolytic_enzyme"/>
</dbReference>
<evidence type="ECO:0000313" key="5">
    <source>
        <dbReference type="Proteomes" id="UP001524473"/>
    </source>
</evidence>
<dbReference type="InterPro" id="IPR029058">
    <property type="entry name" value="AB_hydrolase_fold"/>
</dbReference>
<evidence type="ECO:0000256" key="2">
    <source>
        <dbReference type="ARBA" id="ARBA00022801"/>
    </source>
</evidence>
<evidence type="ECO:0000259" key="3">
    <source>
        <dbReference type="Pfam" id="PF07859"/>
    </source>
</evidence>
<dbReference type="GeneID" id="90532365"/>
<dbReference type="PANTHER" id="PTHR48081:SF8">
    <property type="entry name" value="ALPHA_BETA HYDROLASE FOLD-3 DOMAIN-CONTAINING PROTEIN-RELATED"/>
    <property type="match status" value="1"/>
</dbReference>
<feature type="domain" description="Alpha/beta hydrolase fold-3" evidence="3">
    <location>
        <begin position="126"/>
        <end position="352"/>
    </location>
</feature>
<dbReference type="PROSITE" id="PS01173">
    <property type="entry name" value="LIPASE_GDXG_HIS"/>
    <property type="match status" value="1"/>
</dbReference>
<name>A0ABT1RUJ6_9FIRM</name>
<protein>
    <submittedName>
        <fullName evidence="4">Alpha/beta hydrolase</fullName>
    </submittedName>
</protein>
<keyword evidence="2 4" id="KW-0378">Hydrolase</keyword>
<evidence type="ECO:0000313" key="4">
    <source>
        <dbReference type="EMBL" id="MCQ4838347.1"/>
    </source>
</evidence>
<keyword evidence="5" id="KW-1185">Reference proteome</keyword>
<comment type="caution">
    <text evidence="4">The sequence shown here is derived from an EMBL/GenBank/DDBJ whole genome shotgun (WGS) entry which is preliminary data.</text>
</comment>